<proteinExistence type="predicted"/>
<protein>
    <recommendedName>
        <fullName evidence="1">TRF2/HOY1 PH-like domain-containing protein</fullName>
    </recommendedName>
</protein>
<dbReference type="InterPro" id="IPR057939">
    <property type="entry name" value="TRF2_HOY1_PH"/>
</dbReference>
<evidence type="ECO:0000259" key="1">
    <source>
        <dbReference type="Pfam" id="PF24818"/>
    </source>
</evidence>
<evidence type="ECO:0000313" key="3">
    <source>
        <dbReference type="Proteomes" id="UP000825729"/>
    </source>
</evidence>
<dbReference type="Pfam" id="PF24818">
    <property type="entry name" value="PH_TRF2_HOY1"/>
    <property type="match status" value="1"/>
</dbReference>
<gene>
    <name evidence="2" type="ORF">H6P81_002395</name>
</gene>
<name>A0AAV7FCV2_ARIFI</name>
<dbReference type="AlphaFoldDB" id="A0AAV7FCV2"/>
<evidence type="ECO:0000313" key="2">
    <source>
        <dbReference type="EMBL" id="KAG9457887.1"/>
    </source>
</evidence>
<keyword evidence="3" id="KW-1185">Reference proteome</keyword>
<reference evidence="2 3" key="1">
    <citation type="submission" date="2021-07" db="EMBL/GenBank/DDBJ databases">
        <title>The Aristolochia fimbriata genome: insights into angiosperm evolution, floral development and chemical biosynthesis.</title>
        <authorList>
            <person name="Jiao Y."/>
        </authorList>
    </citation>
    <scope>NUCLEOTIDE SEQUENCE [LARGE SCALE GENOMIC DNA]</scope>
    <source>
        <strain evidence="2">IBCAS-2021</strain>
        <tissue evidence="2">Leaf</tissue>
    </source>
</reference>
<organism evidence="2 3">
    <name type="scientific">Aristolochia fimbriata</name>
    <name type="common">White veined hardy Dutchman's pipe vine</name>
    <dbReference type="NCBI Taxonomy" id="158543"/>
    <lineage>
        <taxon>Eukaryota</taxon>
        <taxon>Viridiplantae</taxon>
        <taxon>Streptophyta</taxon>
        <taxon>Embryophyta</taxon>
        <taxon>Tracheophyta</taxon>
        <taxon>Spermatophyta</taxon>
        <taxon>Magnoliopsida</taxon>
        <taxon>Magnoliidae</taxon>
        <taxon>Piperales</taxon>
        <taxon>Aristolochiaceae</taxon>
        <taxon>Aristolochia</taxon>
    </lineage>
</organism>
<feature type="domain" description="TRF2/HOY1 PH-like" evidence="1">
    <location>
        <begin position="106"/>
        <end position="224"/>
    </location>
</feature>
<dbReference type="PANTHER" id="PTHR33494:SF5">
    <property type="entry name" value="F10A16.6 PROTEIN"/>
    <property type="match status" value="1"/>
</dbReference>
<dbReference type="PANTHER" id="PTHR33494">
    <property type="entry name" value="OS02G0793800 PROTEIN"/>
    <property type="match status" value="1"/>
</dbReference>
<accession>A0AAV7FCV2</accession>
<sequence>MIQDIDQRSIFCGVGTSDDAHNLQTRSGDELRKFDFVPDEYNRIKFGELNHEALANEESSPLGLTLRKTPSFLDLVEKKLSEGSSTGKTESNSQLISEKEKLKASNFSASLLRIGNWERVSRYEGDLVGKLYYAKRKLVWEVLNSGLKSKIEIQWSEIVGIRATFRPNHPDILEVELNHPPAYFQESNPQPRKHTLWHATEDFTGGQAPVCRRHYLQCPEGTLEKHYEKLLQYDSRVFMLSRGPFPAIPTLYFPKNFDGSNYDDFGGYGYNFHERRQEAPPPPRYASQYPDFDSSRSSSLMEAHSFKINPIDSNSPCSVVEFQGMERGNSEQHFRPPQRPFSWPGEGPRTAVDVIYNQQDRYEFLRPPQHQLPPGFLLQGSPGNNVALTQIEEHLLTDPMAFVHCSDEQRILDKVNSMGNLLNPPPYAAVAPPGAYFQTPPPPPPPPLDTYIPRSSMDHGWVPLQDTHDQLPAQLGRIDQIPNNVTYGHNQNYGNEGQNYVWRQWR</sequence>
<dbReference type="EMBL" id="JAINDJ010000002">
    <property type="protein sequence ID" value="KAG9457887.1"/>
    <property type="molecule type" value="Genomic_DNA"/>
</dbReference>
<dbReference type="Proteomes" id="UP000825729">
    <property type="component" value="Unassembled WGS sequence"/>
</dbReference>
<comment type="caution">
    <text evidence="2">The sequence shown here is derived from an EMBL/GenBank/DDBJ whole genome shotgun (WGS) entry which is preliminary data.</text>
</comment>